<evidence type="ECO:0000313" key="3">
    <source>
        <dbReference type="Proteomes" id="UP001065174"/>
    </source>
</evidence>
<feature type="transmembrane region" description="Helical" evidence="1">
    <location>
        <begin position="226"/>
        <end position="245"/>
    </location>
</feature>
<sequence length="387" mass="43146">MTNDRLASIDIIRALTMMLMIFVNDLWSLTGIPDWLEHTAAAEDGMGLADVVFPAFLFIVGLSIPHALKARMKKGESKAQIMLHVLSRTFAMVVMGLYMVNMESIDGDQMPISKSYWQILMALAFVLIWNNYKEPKVFKVIPAYTLKIVGWAILIFLAYIYQSASGDWMLIHWWGILGLIGWAYLVCATTYLLIGDQWEWIALTAVVLVLLNVNEFMHWGVLDFNIVVSASNHASVMMGVLVTVIYSKLVAREQVKLVLPVLISLACVLIIFGLLTRPEWGISKIRATPSWTAICAGISTVVFVLLYVLTDLKGITKWAQPIAAAGYSTLTCYLIPYFVYPILTLVGFDLPDVLTTGALGLLKSLLFSVLIIQITALLYRAKISLKI</sequence>
<feature type="transmembrane region" description="Helical" evidence="1">
    <location>
        <begin position="81"/>
        <end position="100"/>
    </location>
</feature>
<accession>A0ABY6CP60</accession>
<dbReference type="EMBL" id="CP106679">
    <property type="protein sequence ID" value="UXP32301.1"/>
    <property type="molecule type" value="Genomic_DNA"/>
</dbReference>
<feature type="transmembrane region" description="Helical" evidence="1">
    <location>
        <begin position="115"/>
        <end position="132"/>
    </location>
</feature>
<protein>
    <submittedName>
        <fullName evidence="2">DUF5009 domain-containing protein</fullName>
    </submittedName>
</protein>
<feature type="transmembrane region" description="Helical" evidence="1">
    <location>
        <begin position="321"/>
        <end position="340"/>
    </location>
</feature>
<organism evidence="2 3">
    <name type="scientific">Reichenbachiella agarivorans</name>
    <dbReference type="NCBI Taxonomy" id="2979464"/>
    <lineage>
        <taxon>Bacteria</taxon>
        <taxon>Pseudomonadati</taxon>
        <taxon>Bacteroidota</taxon>
        <taxon>Cytophagia</taxon>
        <taxon>Cytophagales</taxon>
        <taxon>Reichenbachiellaceae</taxon>
        <taxon>Reichenbachiella</taxon>
    </lineage>
</organism>
<feature type="transmembrane region" description="Helical" evidence="1">
    <location>
        <begin position="173"/>
        <end position="193"/>
    </location>
</feature>
<evidence type="ECO:0000256" key="1">
    <source>
        <dbReference type="SAM" id="Phobius"/>
    </source>
</evidence>
<feature type="transmembrane region" description="Helical" evidence="1">
    <location>
        <begin position="200"/>
        <end position="220"/>
    </location>
</feature>
<reference evidence="2" key="1">
    <citation type="submission" date="2022-09" db="EMBL/GenBank/DDBJ databases">
        <title>Comparative genomics and taxonomic characterization of three novel marine species of genus Reichenbachiella exhibiting antioxidant and polysaccharide degradation activities.</title>
        <authorList>
            <person name="Muhammad N."/>
            <person name="Lee Y.-J."/>
            <person name="Ko J."/>
            <person name="Kim S.-G."/>
        </authorList>
    </citation>
    <scope>NUCLEOTIDE SEQUENCE</scope>
    <source>
        <strain evidence="2">BKB1-1</strain>
    </source>
</reference>
<keyword evidence="1" id="KW-1133">Transmembrane helix</keyword>
<name>A0ABY6CP60_9BACT</name>
<evidence type="ECO:0000313" key="2">
    <source>
        <dbReference type="EMBL" id="UXP32301.1"/>
    </source>
</evidence>
<dbReference type="Proteomes" id="UP001065174">
    <property type="component" value="Chromosome"/>
</dbReference>
<gene>
    <name evidence="2" type="ORF">N6H18_18340</name>
</gene>
<feature type="transmembrane region" description="Helical" evidence="1">
    <location>
        <begin position="257"/>
        <end position="276"/>
    </location>
</feature>
<keyword evidence="1" id="KW-0812">Transmembrane</keyword>
<feature type="transmembrane region" description="Helical" evidence="1">
    <location>
        <begin position="12"/>
        <end position="32"/>
    </location>
</feature>
<dbReference type="PANTHER" id="PTHR31061:SF24">
    <property type="entry name" value="LD22376P"/>
    <property type="match status" value="1"/>
</dbReference>
<feature type="transmembrane region" description="Helical" evidence="1">
    <location>
        <begin position="144"/>
        <end position="161"/>
    </location>
</feature>
<dbReference type="RefSeq" id="WP_262309737.1">
    <property type="nucleotide sequence ID" value="NZ_CP106679.1"/>
</dbReference>
<feature type="transmembrane region" description="Helical" evidence="1">
    <location>
        <begin position="52"/>
        <end position="69"/>
    </location>
</feature>
<keyword evidence="3" id="KW-1185">Reference proteome</keyword>
<keyword evidence="1" id="KW-0472">Membrane</keyword>
<feature type="transmembrane region" description="Helical" evidence="1">
    <location>
        <begin position="288"/>
        <end position="309"/>
    </location>
</feature>
<proteinExistence type="predicted"/>
<dbReference type="PANTHER" id="PTHR31061">
    <property type="entry name" value="LD22376P"/>
    <property type="match status" value="1"/>
</dbReference>
<feature type="transmembrane region" description="Helical" evidence="1">
    <location>
        <begin position="360"/>
        <end position="379"/>
    </location>
</feature>